<dbReference type="EMBL" id="JBBNAG010000007">
    <property type="protein sequence ID" value="KAK9119546.1"/>
    <property type="molecule type" value="Genomic_DNA"/>
</dbReference>
<reference evidence="1 2" key="1">
    <citation type="submission" date="2024-01" db="EMBL/GenBank/DDBJ databases">
        <title>Genome assemblies of Stephania.</title>
        <authorList>
            <person name="Yang L."/>
        </authorList>
    </citation>
    <scope>NUCLEOTIDE SEQUENCE [LARGE SCALE GENOMIC DNA]</scope>
    <source>
        <strain evidence="1">JXDWG</strain>
        <tissue evidence="1">Leaf</tissue>
    </source>
</reference>
<evidence type="ECO:0000313" key="1">
    <source>
        <dbReference type="EMBL" id="KAK9119546.1"/>
    </source>
</evidence>
<gene>
    <name evidence="1" type="ORF">Scep_017639</name>
</gene>
<accession>A0AAP0NX49</accession>
<dbReference type="Proteomes" id="UP001419268">
    <property type="component" value="Unassembled WGS sequence"/>
</dbReference>
<protein>
    <submittedName>
        <fullName evidence="1">Uncharacterized protein</fullName>
    </submittedName>
</protein>
<name>A0AAP0NX49_9MAGN</name>
<evidence type="ECO:0000313" key="2">
    <source>
        <dbReference type="Proteomes" id="UP001419268"/>
    </source>
</evidence>
<keyword evidence="2" id="KW-1185">Reference proteome</keyword>
<dbReference type="AlphaFoldDB" id="A0AAP0NX49"/>
<comment type="caution">
    <text evidence="1">The sequence shown here is derived from an EMBL/GenBank/DDBJ whole genome shotgun (WGS) entry which is preliminary data.</text>
</comment>
<organism evidence="1 2">
    <name type="scientific">Stephania cephalantha</name>
    <dbReference type="NCBI Taxonomy" id="152367"/>
    <lineage>
        <taxon>Eukaryota</taxon>
        <taxon>Viridiplantae</taxon>
        <taxon>Streptophyta</taxon>
        <taxon>Embryophyta</taxon>
        <taxon>Tracheophyta</taxon>
        <taxon>Spermatophyta</taxon>
        <taxon>Magnoliopsida</taxon>
        <taxon>Ranunculales</taxon>
        <taxon>Menispermaceae</taxon>
        <taxon>Menispermoideae</taxon>
        <taxon>Cissampelideae</taxon>
        <taxon>Stephania</taxon>
    </lineage>
</organism>
<proteinExistence type="predicted"/>
<sequence length="52" mass="5668">MSITLEDVSMLLKILVTGKVVAVEDGLDREECFKLLTSLLGVTEANAEDELD</sequence>